<comment type="similarity">
    <text evidence="3">Belongs to the HARBI1 family.</text>
</comment>
<dbReference type="GO" id="GO:0008270">
    <property type="term" value="F:zinc ion binding"/>
    <property type="evidence" value="ECO:0007669"/>
    <property type="project" value="UniProtKB-KW"/>
</dbReference>
<dbReference type="EMBL" id="AMZH03005362">
    <property type="protein sequence ID" value="RRT66611.1"/>
    <property type="molecule type" value="Genomic_DNA"/>
</dbReference>
<dbReference type="PROSITE" id="PS00028">
    <property type="entry name" value="ZINC_FINGER_C2H2_1"/>
    <property type="match status" value="1"/>
</dbReference>
<dbReference type="PANTHER" id="PTHR22930:SF291">
    <property type="entry name" value="EXPRESSED PROTEIN"/>
    <property type="match status" value="1"/>
</dbReference>
<dbReference type="PROSITE" id="PS50157">
    <property type="entry name" value="ZINC_FINGER_C2H2_2"/>
    <property type="match status" value="1"/>
</dbReference>
<comment type="caution">
    <text evidence="12">The sequence shown here is derived from an EMBL/GenBank/DDBJ whole genome shotgun (WGS) entry which is preliminary data.</text>
</comment>
<evidence type="ECO:0000256" key="7">
    <source>
        <dbReference type="ARBA" id="ARBA00023242"/>
    </source>
</evidence>
<comment type="cofactor">
    <cofactor evidence="1">
        <name>a divalent metal cation</name>
        <dbReference type="ChEBI" id="CHEBI:60240"/>
    </cofactor>
</comment>
<dbReference type="InterPro" id="IPR013087">
    <property type="entry name" value="Znf_C2H2_type"/>
</dbReference>
<evidence type="ECO:0000256" key="2">
    <source>
        <dbReference type="ARBA" id="ARBA00004123"/>
    </source>
</evidence>
<keyword evidence="8" id="KW-0863">Zinc-finger</keyword>
<organism evidence="12 13">
    <name type="scientific">Ensete ventricosum</name>
    <name type="common">Abyssinian banana</name>
    <name type="synonym">Musa ensete</name>
    <dbReference type="NCBI Taxonomy" id="4639"/>
    <lineage>
        <taxon>Eukaryota</taxon>
        <taxon>Viridiplantae</taxon>
        <taxon>Streptophyta</taxon>
        <taxon>Embryophyta</taxon>
        <taxon>Tracheophyta</taxon>
        <taxon>Spermatophyta</taxon>
        <taxon>Magnoliopsida</taxon>
        <taxon>Liliopsida</taxon>
        <taxon>Zingiberales</taxon>
        <taxon>Musaceae</taxon>
        <taxon>Ensete</taxon>
    </lineage>
</organism>
<proteinExistence type="inferred from homology"/>
<keyword evidence="8" id="KW-0862">Zinc</keyword>
<dbReference type="Pfam" id="PF13912">
    <property type="entry name" value="zf-C2H2_6"/>
    <property type="match status" value="1"/>
</dbReference>
<dbReference type="SUPFAM" id="SSF57667">
    <property type="entry name" value="beta-beta-alpha zinc fingers"/>
    <property type="match status" value="1"/>
</dbReference>
<evidence type="ECO:0000256" key="10">
    <source>
        <dbReference type="SAM" id="MobiDB-lite"/>
    </source>
</evidence>
<feature type="compositionally biased region" description="Basic residues" evidence="10">
    <location>
        <begin position="345"/>
        <end position="359"/>
    </location>
</feature>
<dbReference type="GO" id="GO:0004518">
    <property type="term" value="F:nuclease activity"/>
    <property type="evidence" value="ECO:0007669"/>
    <property type="project" value="UniProtKB-KW"/>
</dbReference>
<feature type="coiled-coil region" evidence="9">
    <location>
        <begin position="251"/>
        <end position="278"/>
    </location>
</feature>
<evidence type="ECO:0000313" key="13">
    <source>
        <dbReference type="Proteomes" id="UP000287651"/>
    </source>
</evidence>
<dbReference type="InterPro" id="IPR036236">
    <property type="entry name" value="Znf_C2H2_sf"/>
</dbReference>
<name>A0A426ZRR9_ENSVE</name>
<sequence length="393" mass="44278">MLPGHLSKESRKFESIFKISRKTFNYICSLVRDDLMARTSNFAFTDGKTLSLEDQVAIGLRRLSSGESLLNIGVSFGMNHSTVSQVTWRFVEAMEERGIHHLKWPTSPEMEDIKSKFEEIQGLPNCCGAIDTTHIMMCLPSVDATNKVWVDYEKKHSMVLQAVVDPDLRFRDIITGWPGSMNEVPVLQSSGFFKMCEKGTRLNGEKVELPEKLEVREYIIGDSGFPLLPWLLTPYQGKDLSDAKIEFNKRLSGTRMVAQRALARLKDLEEEEEEVACVNMANVLLLLSQGRSGGGTEEIDYVVQSSERVFECRTCNRQFPTFQALGGHRASHKKPRLDGHGQAQAKRRVHECRVRHRTGPGRPHEAAQGHDNRRLRPHPGGGGGGAEREAFWT</sequence>
<evidence type="ECO:0000256" key="6">
    <source>
        <dbReference type="ARBA" id="ARBA00022801"/>
    </source>
</evidence>
<evidence type="ECO:0000256" key="5">
    <source>
        <dbReference type="ARBA" id="ARBA00022723"/>
    </source>
</evidence>
<evidence type="ECO:0000256" key="4">
    <source>
        <dbReference type="ARBA" id="ARBA00022722"/>
    </source>
</evidence>
<evidence type="ECO:0000256" key="3">
    <source>
        <dbReference type="ARBA" id="ARBA00006958"/>
    </source>
</evidence>
<dbReference type="InterPro" id="IPR027806">
    <property type="entry name" value="HARBI1_dom"/>
</dbReference>
<dbReference type="GO" id="GO:0016787">
    <property type="term" value="F:hydrolase activity"/>
    <property type="evidence" value="ECO:0007669"/>
    <property type="project" value="UniProtKB-KW"/>
</dbReference>
<evidence type="ECO:0000256" key="9">
    <source>
        <dbReference type="SAM" id="Coils"/>
    </source>
</evidence>
<feature type="domain" description="C2H2-type" evidence="11">
    <location>
        <begin position="310"/>
        <end position="337"/>
    </location>
</feature>
<evidence type="ECO:0000313" key="12">
    <source>
        <dbReference type="EMBL" id="RRT66611.1"/>
    </source>
</evidence>
<keyword evidence="6" id="KW-0378">Hydrolase</keyword>
<comment type="subcellular location">
    <subcellularLocation>
        <location evidence="2">Nucleus</location>
    </subcellularLocation>
</comment>
<dbReference type="AlphaFoldDB" id="A0A426ZRR9"/>
<dbReference type="Pfam" id="PF13359">
    <property type="entry name" value="DDE_Tnp_4"/>
    <property type="match status" value="1"/>
</dbReference>
<keyword evidence="7" id="KW-0539">Nucleus</keyword>
<keyword evidence="9" id="KW-0175">Coiled coil</keyword>
<dbReference type="GO" id="GO:0005634">
    <property type="term" value="C:nucleus"/>
    <property type="evidence" value="ECO:0007669"/>
    <property type="project" value="UniProtKB-SubCell"/>
</dbReference>
<dbReference type="Proteomes" id="UP000287651">
    <property type="component" value="Unassembled WGS sequence"/>
</dbReference>
<dbReference type="InterPro" id="IPR045249">
    <property type="entry name" value="HARBI1-like"/>
</dbReference>
<protein>
    <recommendedName>
        <fullName evidence="11">C2H2-type domain-containing protein</fullName>
    </recommendedName>
</protein>
<accession>A0A426ZRR9</accession>
<evidence type="ECO:0000256" key="8">
    <source>
        <dbReference type="PROSITE-ProRule" id="PRU00042"/>
    </source>
</evidence>
<gene>
    <name evidence="12" type="ORF">B296_00018961</name>
</gene>
<keyword evidence="4" id="KW-0540">Nuclease</keyword>
<evidence type="ECO:0000256" key="1">
    <source>
        <dbReference type="ARBA" id="ARBA00001968"/>
    </source>
</evidence>
<dbReference type="PANTHER" id="PTHR22930">
    <property type="match status" value="1"/>
</dbReference>
<keyword evidence="5" id="KW-0479">Metal-binding</keyword>
<reference evidence="12 13" key="1">
    <citation type="journal article" date="2014" name="Agronomy (Basel)">
        <title>A Draft Genome Sequence for Ensete ventricosum, the Drought-Tolerant Tree Against Hunger.</title>
        <authorList>
            <person name="Harrison J."/>
            <person name="Moore K.A."/>
            <person name="Paszkiewicz K."/>
            <person name="Jones T."/>
            <person name="Grant M."/>
            <person name="Ambacheew D."/>
            <person name="Muzemil S."/>
            <person name="Studholme D.J."/>
        </authorList>
    </citation>
    <scope>NUCLEOTIDE SEQUENCE [LARGE SCALE GENOMIC DNA]</scope>
</reference>
<feature type="region of interest" description="Disordered" evidence="10">
    <location>
        <begin position="326"/>
        <end position="393"/>
    </location>
</feature>
<feature type="compositionally biased region" description="Basic and acidic residues" evidence="10">
    <location>
        <begin position="362"/>
        <end position="374"/>
    </location>
</feature>
<evidence type="ECO:0000259" key="11">
    <source>
        <dbReference type="PROSITE" id="PS50157"/>
    </source>
</evidence>